<feature type="non-terminal residue" evidence="1">
    <location>
        <position position="240"/>
    </location>
</feature>
<proteinExistence type="predicted"/>
<dbReference type="AlphaFoldDB" id="A0A1Q3DCW1"/>
<dbReference type="CDD" id="cd00303">
    <property type="entry name" value="retropepsin_like"/>
    <property type="match status" value="1"/>
</dbReference>
<name>A0A1Q3DCW1_CEPFO</name>
<sequence length="240" mass="26893">LYQRSTVADFQNCFEELSNKAPGISEDFLVSLFVSGLKLELRRELLVARPSTLLQAMAMAKIYEEKYMQLQSSFKSSWGKPSTIAPDTSSTKNANYHPAPTIQVSSSSIPEKQLTQAELKIRRDKGLCHNCDEKFRPGHKCKLKFFLLLVDEEEVDGGEVEGNDTEICSFDGQHTPKTIRLQGMYQSHRLQVLVDNGSTHNFIQECLVSNLGISKVDIKPFHVYVGNGEVLTCSSKCVNI</sequence>
<dbReference type="InterPro" id="IPR032567">
    <property type="entry name" value="RTL1-rel"/>
</dbReference>
<evidence type="ECO:0008006" key="3">
    <source>
        <dbReference type="Google" id="ProtNLM"/>
    </source>
</evidence>
<dbReference type="PANTHER" id="PTHR15503:SF22">
    <property type="entry name" value="TRANSPOSON TY3-I GAG POLYPROTEIN"/>
    <property type="match status" value="1"/>
</dbReference>
<dbReference type="OrthoDB" id="1749531at2759"/>
<dbReference type="EMBL" id="BDDD01006120">
    <property type="protein sequence ID" value="GAV90302.1"/>
    <property type="molecule type" value="Genomic_DNA"/>
</dbReference>
<evidence type="ECO:0000313" key="1">
    <source>
        <dbReference type="EMBL" id="GAV90302.1"/>
    </source>
</evidence>
<accession>A0A1Q3DCW1</accession>
<protein>
    <recommendedName>
        <fullName evidence="3">RVP_2 domain-containing protein</fullName>
    </recommendedName>
</protein>
<organism evidence="1 2">
    <name type="scientific">Cephalotus follicularis</name>
    <name type="common">Albany pitcher plant</name>
    <dbReference type="NCBI Taxonomy" id="3775"/>
    <lineage>
        <taxon>Eukaryota</taxon>
        <taxon>Viridiplantae</taxon>
        <taxon>Streptophyta</taxon>
        <taxon>Embryophyta</taxon>
        <taxon>Tracheophyta</taxon>
        <taxon>Spermatophyta</taxon>
        <taxon>Magnoliopsida</taxon>
        <taxon>eudicotyledons</taxon>
        <taxon>Gunneridae</taxon>
        <taxon>Pentapetalae</taxon>
        <taxon>rosids</taxon>
        <taxon>fabids</taxon>
        <taxon>Oxalidales</taxon>
        <taxon>Cephalotaceae</taxon>
        <taxon>Cephalotus</taxon>
    </lineage>
</organism>
<keyword evidence="2" id="KW-1185">Reference proteome</keyword>
<dbReference type="InParanoid" id="A0A1Q3DCW1"/>
<evidence type="ECO:0000313" key="2">
    <source>
        <dbReference type="Proteomes" id="UP000187406"/>
    </source>
</evidence>
<reference evidence="2" key="1">
    <citation type="submission" date="2016-04" db="EMBL/GenBank/DDBJ databases">
        <title>Cephalotus genome sequencing.</title>
        <authorList>
            <person name="Fukushima K."/>
            <person name="Hasebe M."/>
            <person name="Fang X."/>
        </authorList>
    </citation>
    <scope>NUCLEOTIDE SEQUENCE [LARGE SCALE GENOMIC DNA]</scope>
    <source>
        <strain evidence="2">cv. St1</strain>
    </source>
</reference>
<gene>
    <name evidence="1" type="ORF">CFOL_v3_33711</name>
</gene>
<feature type="non-terminal residue" evidence="1">
    <location>
        <position position="1"/>
    </location>
</feature>
<dbReference type="Proteomes" id="UP000187406">
    <property type="component" value="Unassembled WGS sequence"/>
</dbReference>
<dbReference type="PANTHER" id="PTHR15503">
    <property type="entry name" value="LDOC1 RELATED"/>
    <property type="match status" value="1"/>
</dbReference>
<comment type="caution">
    <text evidence="1">The sequence shown here is derived from an EMBL/GenBank/DDBJ whole genome shotgun (WGS) entry which is preliminary data.</text>
</comment>